<dbReference type="InterPro" id="IPR050271">
    <property type="entry name" value="UDP-glycosyltransferase"/>
</dbReference>
<keyword evidence="3 4" id="KW-0808">Transferase</keyword>
<dbReference type="InterPro" id="IPR035595">
    <property type="entry name" value="UDP_glycos_trans_CS"/>
</dbReference>
<keyword evidence="5" id="KW-1133">Transmembrane helix</keyword>
<dbReference type="RefSeq" id="XP_064072838.1">
    <property type="nucleotide sequence ID" value="XM_064216768.1"/>
</dbReference>
<reference evidence="7" key="1">
    <citation type="submission" date="2025-08" db="UniProtKB">
        <authorList>
            <consortium name="RefSeq"/>
        </authorList>
    </citation>
    <scope>IDENTIFICATION</scope>
    <source>
        <tissue evidence="7">Whole body</tissue>
    </source>
</reference>
<proteinExistence type="inferred from homology"/>
<dbReference type="CDD" id="cd03784">
    <property type="entry name" value="GT1_Gtf-like"/>
    <property type="match status" value="1"/>
</dbReference>
<evidence type="ECO:0000256" key="4">
    <source>
        <dbReference type="RuleBase" id="RU003718"/>
    </source>
</evidence>
<protein>
    <recommendedName>
        <fullName evidence="5">UDP-glucuronosyltransferase</fullName>
        <ecNumber evidence="5">2.4.1.17</ecNumber>
    </recommendedName>
</protein>
<feature type="transmembrane region" description="Helical" evidence="5">
    <location>
        <begin position="441"/>
        <end position="462"/>
    </location>
</feature>
<comment type="subcellular location">
    <subcellularLocation>
        <location evidence="5">Membrane</location>
        <topology evidence="5">Single-pass membrane protein</topology>
    </subcellularLocation>
</comment>
<dbReference type="Pfam" id="PF00201">
    <property type="entry name" value="UDPGT"/>
    <property type="match status" value="1"/>
</dbReference>
<evidence type="ECO:0000256" key="5">
    <source>
        <dbReference type="RuleBase" id="RU362059"/>
    </source>
</evidence>
<dbReference type="PANTHER" id="PTHR48043:SF159">
    <property type="entry name" value="EG:EG0003.4 PROTEIN-RELATED"/>
    <property type="match status" value="1"/>
</dbReference>
<evidence type="ECO:0000313" key="7">
    <source>
        <dbReference type="RefSeq" id="XP_064072838.1"/>
    </source>
</evidence>
<evidence type="ECO:0000256" key="2">
    <source>
        <dbReference type="ARBA" id="ARBA00022676"/>
    </source>
</evidence>
<keyword evidence="6" id="KW-1185">Reference proteome</keyword>
<dbReference type="Proteomes" id="UP001652626">
    <property type="component" value="Chromosome 13"/>
</dbReference>
<sequence>MLRPIGLELARRGHNVTVITSQKEKDPPSNYHEVLVDDKKIWDILGTERPNVFTMVNMTAEDFHKNILWAGGLAFTELTLNSTDVKVFLKKDNNFDLVICEQFYQEALYPLAYKYNTPLVLVTTFGNCMRHNFVNRNPLQLATVTSDFLDVRDPTSFWGRFRNLYFSAYDYFWWRFWYLKKQEELVVKYLPEIANDVPSLYALQKHVSLMLINSHFSYDTPSALLPNIIEIGGVHLSNSNASLPEDLQKLLDESNNGVVYINFGSNVRSSELPLDKKVAFLNVFRRLKQTVLWKWEDDQLDNKPSNLVTRKWLPQKEILAHRNIKVFVSHGGLIGTQEAIFNGVPLIGVPIYADQFNNLLLVEEAGFGKILQYQDINEKTLYDSLSEILNNNSYIDKAKEISQAFKDRPMTALDSAMFWIEYVIRNKGADYMKNPARNMSWVAYTMIDVYASILIFLIIIIATSVKVTRSILNVLCVHKTQVKNKKKRL</sequence>
<organism evidence="6 7">
    <name type="scientific">Vanessa tameamea</name>
    <name type="common">Kamehameha butterfly</name>
    <dbReference type="NCBI Taxonomy" id="334116"/>
    <lineage>
        <taxon>Eukaryota</taxon>
        <taxon>Metazoa</taxon>
        <taxon>Ecdysozoa</taxon>
        <taxon>Arthropoda</taxon>
        <taxon>Hexapoda</taxon>
        <taxon>Insecta</taxon>
        <taxon>Pterygota</taxon>
        <taxon>Neoptera</taxon>
        <taxon>Endopterygota</taxon>
        <taxon>Lepidoptera</taxon>
        <taxon>Glossata</taxon>
        <taxon>Ditrysia</taxon>
        <taxon>Papilionoidea</taxon>
        <taxon>Nymphalidae</taxon>
        <taxon>Nymphalinae</taxon>
        <taxon>Vanessa</taxon>
    </lineage>
</organism>
<evidence type="ECO:0000256" key="3">
    <source>
        <dbReference type="ARBA" id="ARBA00022679"/>
    </source>
</evidence>
<dbReference type="PROSITE" id="PS00375">
    <property type="entry name" value="UDPGT"/>
    <property type="match status" value="1"/>
</dbReference>
<dbReference type="PANTHER" id="PTHR48043">
    <property type="entry name" value="EG:EG0003.4 PROTEIN-RELATED"/>
    <property type="match status" value="1"/>
</dbReference>
<dbReference type="Gene3D" id="3.40.50.2000">
    <property type="entry name" value="Glycogen Phosphorylase B"/>
    <property type="match status" value="1"/>
</dbReference>
<dbReference type="SUPFAM" id="SSF53756">
    <property type="entry name" value="UDP-Glycosyltransferase/glycogen phosphorylase"/>
    <property type="match status" value="1"/>
</dbReference>
<dbReference type="InterPro" id="IPR002213">
    <property type="entry name" value="UDP_glucos_trans"/>
</dbReference>
<evidence type="ECO:0000313" key="6">
    <source>
        <dbReference type="Proteomes" id="UP001652626"/>
    </source>
</evidence>
<comment type="similarity">
    <text evidence="1 4">Belongs to the UDP-glycosyltransferase family.</text>
</comment>
<keyword evidence="5" id="KW-0812">Transmembrane</keyword>
<keyword evidence="2 4" id="KW-0328">Glycosyltransferase</keyword>
<dbReference type="EC" id="2.4.1.17" evidence="5"/>
<evidence type="ECO:0000256" key="1">
    <source>
        <dbReference type="ARBA" id="ARBA00009995"/>
    </source>
</evidence>
<gene>
    <name evidence="7" type="primary">LOC113397888</name>
</gene>
<name>A0ABM4ANI4_VANTA</name>
<comment type="catalytic activity">
    <reaction evidence="5">
        <text>glucuronate acceptor + UDP-alpha-D-glucuronate = acceptor beta-D-glucuronoside + UDP + H(+)</text>
        <dbReference type="Rhea" id="RHEA:21032"/>
        <dbReference type="ChEBI" id="CHEBI:15378"/>
        <dbReference type="ChEBI" id="CHEBI:58052"/>
        <dbReference type="ChEBI" id="CHEBI:58223"/>
        <dbReference type="ChEBI" id="CHEBI:132367"/>
        <dbReference type="ChEBI" id="CHEBI:132368"/>
        <dbReference type="EC" id="2.4.1.17"/>
    </reaction>
</comment>
<accession>A0ABM4ANI4</accession>
<dbReference type="GeneID" id="113397888"/>
<keyword evidence="5" id="KW-0472">Membrane</keyword>